<dbReference type="InParanoid" id="A0A5J5F884"/>
<dbReference type="Gene3D" id="3.30.1250.10">
    <property type="entry name" value="Ribosome maturation protein SBDS, N-terminal domain"/>
    <property type="match status" value="1"/>
</dbReference>
<keyword evidence="3" id="KW-1185">Reference proteome</keyword>
<name>A0A5J5F884_9PEZI</name>
<accession>A0A5J5F884</accession>
<dbReference type="AlphaFoldDB" id="A0A5J5F884"/>
<sequence>MPRGNRELPKVIYKGTEDDWTVMVDSVEDLEKWKTDPTIPLAQVVSSFNVFVTYRQGVTGLLNVAPKFELENEFGTSNTDIVISKILREGKVEKVVNTERQGITNVTEGAMVSH</sequence>
<reference evidence="2 3" key="1">
    <citation type="submission" date="2019-09" db="EMBL/GenBank/DDBJ databases">
        <title>Draft genome of the ectomycorrhizal ascomycete Sphaerosporella brunnea.</title>
        <authorList>
            <consortium name="DOE Joint Genome Institute"/>
            <person name="Benucci G.M."/>
            <person name="Marozzi G."/>
            <person name="Antonielli L."/>
            <person name="Sanchez S."/>
            <person name="Marco P."/>
            <person name="Wang X."/>
            <person name="Falini L.B."/>
            <person name="Barry K."/>
            <person name="Haridas S."/>
            <person name="Lipzen A."/>
            <person name="Labutti K."/>
            <person name="Grigoriev I.V."/>
            <person name="Murat C."/>
            <person name="Martin F."/>
            <person name="Albertini E."/>
            <person name="Donnini D."/>
            <person name="Bonito G."/>
        </authorList>
    </citation>
    <scope>NUCLEOTIDE SEQUENCE [LARGE SCALE GENOMIC DNA]</scope>
    <source>
        <strain evidence="2 3">Sb_GMNB300</strain>
    </source>
</reference>
<protein>
    <submittedName>
        <fullName evidence="2">Ribosome maturation protein</fullName>
    </submittedName>
</protein>
<feature type="domain" description="Ribosome maturation protein SDO1/SBDS N-terminal" evidence="1">
    <location>
        <begin position="10"/>
        <end position="97"/>
    </location>
</feature>
<evidence type="ECO:0000259" key="1">
    <source>
        <dbReference type="Pfam" id="PF01172"/>
    </source>
</evidence>
<dbReference type="Proteomes" id="UP000326924">
    <property type="component" value="Unassembled WGS sequence"/>
</dbReference>
<dbReference type="OrthoDB" id="2567806at2759"/>
<gene>
    <name evidence="2" type="ORF">FN846DRAFT_930580</name>
</gene>
<dbReference type="InterPro" id="IPR019783">
    <property type="entry name" value="SDO1/SBDS_N"/>
</dbReference>
<dbReference type="InterPro" id="IPR036786">
    <property type="entry name" value="Ribosome_mat_SBDS_N_sf"/>
</dbReference>
<organism evidence="2 3">
    <name type="scientific">Sphaerosporella brunnea</name>
    <dbReference type="NCBI Taxonomy" id="1250544"/>
    <lineage>
        <taxon>Eukaryota</taxon>
        <taxon>Fungi</taxon>
        <taxon>Dikarya</taxon>
        <taxon>Ascomycota</taxon>
        <taxon>Pezizomycotina</taxon>
        <taxon>Pezizomycetes</taxon>
        <taxon>Pezizales</taxon>
        <taxon>Pyronemataceae</taxon>
        <taxon>Sphaerosporella</taxon>
    </lineage>
</organism>
<evidence type="ECO:0000313" key="3">
    <source>
        <dbReference type="Proteomes" id="UP000326924"/>
    </source>
</evidence>
<dbReference type="EMBL" id="VXIS01000016">
    <property type="protein sequence ID" value="KAA8913306.1"/>
    <property type="molecule type" value="Genomic_DNA"/>
</dbReference>
<evidence type="ECO:0000313" key="2">
    <source>
        <dbReference type="EMBL" id="KAA8913306.1"/>
    </source>
</evidence>
<proteinExistence type="predicted"/>
<dbReference type="SUPFAM" id="SSF89895">
    <property type="entry name" value="FYSH domain"/>
    <property type="match status" value="1"/>
</dbReference>
<comment type="caution">
    <text evidence="2">The sequence shown here is derived from an EMBL/GenBank/DDBJ whole genome shotgun (WGS) entry which is preliminary data.</text>
</comment>
<dbReference type="Pfam" id="PF01172">
    <property type="entry name" value="SBDS_N"/>
    <property type="match status" value="1"/>
</dbReference>